<reference evidence="2 3" key="1">
    <citation type="submission" date="2019-09" db="EMBL/GenBank/DDBJ databases">
        <title>Genomes of family Cryomorphaceae.</title>
        <authorList>
            <person name="Bowman J.P."/>
        </authorList>
    </citation>
    <scope>NUCLEOTIDE SEQUENCE [LARGE SCALE GENOMIC DNA]</scope>
    <source>
        <strain evidence="2 3">LMG 25704</strain>
    </source>
</reference>
<accession>A0A6N6REL5</accession>
<sequence>MLAESIHTFLISMSPLGEARVGIPVGVVRGLHPVMAFAIGLGANLLVYPLFNGFINKLDHRLWKYKPYRKQSIKLMKRAKGGVGNKIQKYGFWGLMFFVMIPLPITGAYMGVIAARVLAINSKSAFKAISLGILISCTIVGAISLLGAEAAEVY</sequence>
<feature type="transmembrane region" description="Helical" evidence="1">
    <location>
        <begin position="125"/>
        <end position="148"/>
    </location>
</feature>
<proteinExistence type="predicted"/>
<dbReference type="EMBL" id="WBVO01000019">
    <property type="protein sequence ID" value="KAB2804300.1"/>
    <property type="molecule type" value="Genomic_DNA"/>
</dbReference>
<evidence type="ECO:0000313" key="2">
    <source>
        <dbReference type="EMBL" id="KAB2804300.1"/>
    </source>
</evidence>
<protein>
    <submittedName>
        <fullName evidence="2">Small multi-drug export protein</fullName>
    </submittedName>
</protein>
<dbReference type="AlphaFoldDB" id="A0A6N6REL5"/>
<keyword evidence="1" id="KW-0812">Transmembrane</keyword>
<feature type="transmembrane region" description="Helical" evidence="1">
    <location>
        <begin position="34"/>
        <end position="55"/>
    </location>
</feature>
<dbReference type="OrthoDB" id="360192at2"/>
<name>A0A6N6REL5_9FLAO</name>
<dbReference type="RefSeq" id="WP_151668522.1">
    <property type="nucleotide sequence ID" value="NZ_WBVO01000019.1"/>
</dbReference>
<evidence type="ECO:0000313" key="3">
    <source>
        <dbReference type="Proteomes" id="UP000468650"/>
    </source>
</evidence>
<dbReference type="PANTHER" id="PTHR36007:SF2">
    <property type="entry name" value="TRANSPORT PROTEIN-RELATED"/>
    <property type="match status" value="1"/>
</dbReference>
<dbReference type="Proteomes" id="UP000468650">
    <property type="component" value="Unassembled WGS sequence"/>
</dbReference>
<dbReference type="PANTHER" id="PTHR36007">
    <property type="entry name" value="TRANSPORT PROTEIN-RELATED"/>
    <property type="match status" value="1"/>
</dbReference>
<organism evidence="2 3">
    <name type="scientific">Phaeocystidibacter luteus</name>
    <dbReference type="NCBI Taxonomy" id="911197"/>
    <lineage>
        <taxon>Bacteria</taxon>
        <taxon>Pseudomonadati</taxon>
        <taxon>Bacteroidota</taxon>
        <taxon>Flavobacteriia</taxon>
        <taxon>Flavobacteriales</taxon>
        <taxon>Phaeocystidibacteraceae</taxon>
        <taxon>Phaeocystidibacter</taxon>
    </lineage>
</organism>
<dbReference type="InterPro" id="IPR009577">
    <property type="entry name" value="Sm_multidrug_ex"/>
</dbReference>
<feature type="transmembrane region" description="Helical" evidence="1">
    <location>
        <begin position="90"/>
        <end position="119"/>
    </location>
</feature>
<evidence type="ECO:0000256" key="1">
    <source>
        <dbReference type="SAM" id="Phobius"/>
    </source>
</evidence>
<gene>
    <name evidence="2" type="ORF">F8C67_14155</name>
</gene>
<dbReference type="Pfam" id="PF06695">
    <property type="entry name" value="Sm_multidrug_ex"/>
    <property type="match status" value="1"/>
</dbReference>
<keyword evidence="1" id="KW-0472">Membrane</keyword>
<keyword evidence="3" id="KW-1185">Reference proteome</keyword>
<keyword evidence="1" id="KW-1133">Transmembrane helix</keyword>
<comment type="caution">
    <text evidence="2">The sequence shown here is derived from an EMBL/GenBank/DDBJ whole genome shotgun (WGS) entry which is preliminary data.</text>
</comment>